<dbReference type="AlphaFoldDB" id="A0A494JB50"/>
<evidence type="ECO:0000313" key="1">
    <source>
        <dbReference type="EMBL" id="AQX51631.1"/>
    </source>
</evidence>
<dbReference type="Proteomes" id="UP000189738">
    <property type="component" value="Chromosome"/>
</dbReference>
<evidence type="ECO:0008006" key="4">
    <source>
        <dbReference type="Google" id="ProtNLM"/>
    </source>
</evidence>
<protein>
    <recommendedName>
        <fullName evidence="4">DUF4263 domain-containing protein</fullName>
    </recommendedName>
</protein>
<dbReference type="RefSeq" id="WP_078719986.1">
    <property type="nucleotide sequence ID" value="NZ_CP014339.1"/>
</dbReference>
<gene>
    <name evidence="1" type="ORF">AYC66_13530</name>
    <name evidence="2" type="ORF">BAY09_14475</name>
</gene>
<name>A0A494JB50_9FLAO</name>
<evidence type="ECO:0000313" key="3">
    <source>
        <dbReference type="Proteomes" id="UP000189738"/>
    </source>
</evidence>
<organism evidence="2">
    <name type="scientific">Elizabethkingia anophelis</name>
    <dbReference type="NCBI Taxonomy" id="1117645"/>
    <lineage>
        <taxon>Bacteria</taxon>
        <taxon>Pseudomonadati</taxon>
        <taxon>Bacteroidota</taxon>
        <taxon>Flavobacteriia</taxon>
        <taxon>Flavobacteriales</taxon>
        <taxon>Weeksellaceae</taxon>
        <taxon>Elizabethkingia</taxon>
    </lineage>
</organism>
<proteinExistence type="predicted"/>
<reference evidence="1 3" key="1">
    <citation type="submission" date="2016-02" db="EMBL/GenBank/DDBJ databases">
        <authorList>
            <person name="Nicholson A.C."/>
            <person name="Humrighouse B.W."/>
            <person name="Loparev V."/>
            <person name="Emery B."/>
            <person name="Graziano J."/>
            <person name="McQuiston J.R."/>
        </authorList>
    </citation>
    <scope>NUCLEOTIDE SEQUENCE [LARGE SCALE GENOMIC DNA]</scope>
    <source>
        <strain evidence="1 3">E6809</strain>
    </source>
</reference>
<dbReference type="EMBL" id="CP014339">
    <property type="protein sequence ID" value="AQX51631.1"/>
    <property type="molecule type" value="Genomic_DNA"/>
</dbReference>
<reference evidence="2" key="2">
    <citation type="submission" date="2016-06" db="EMBL/GenBank/DDBJ databases">
        <authorList>
            <person name="Nicholson A.C."/>
        </authorList>
    </citation>
    <scope>NUCLEOTIDE SEQUENCE [LARGE SCALE GENOMIC DNA]</scope>
    <source>
        <strain evidence="2">E6809</strain>
    </source>
</reference>
<accession>A0A494JB50</accession>
<evidence type="ECO:0000313" key="2">
    <source>
        <dbReference type="EMBL" id="OPB52356.1"/>
    </source>
</evidence>
<sequence>MIDDERQINYFKEIAQNQFLLMSINEFGDDALNAVPFLTDNITEIYKHLDYNSFENVIICIGMNEDDVLCDYDSNIIKEINSINLFATQAGNKILIEVQRCGKYRIIIDADININLIAGKSIVYSYVKKTDEELFYIKDKISKLPAIPGADTYFSIQTFKKLEDALEQYAIKRVLYSECPFLKSAWLTDDKIFFKPKPEAILRDSLTDFLKITFRAEVRPEQIVDTSHPVDIKVTWSTVNRVALIEIKWLGKSLSAIGADNFSSNYTDARAREGAQQLSEYLDANKIQIPDKNTKGYLVVFDARRKGTNTNTNSIDAEKGHHYRNAEIIYNPKYDELRTDFAKPVRLFMEPKITY</sequence>
<dbReference type="EMBL" id="MAHS01000003">
    <property type="protein sequence ID" value="OPB52356.1"/>
    <property type="molecule type" value="Genomic_DNA"/>
</dbReference>